<evidence type="ECO:0000313" key="3">
    <source>
        <dbReference type="EMBL" id="RKQ94201.1"/>
    </source>
</evidence>
<evidence type="ECO:0000259" key="1">
    <source>
        <dbReference type="PROSITE" id="PS50404"/>
    </source>
</evidence>
<dbReference type="CDD" id="cd03057">
    <property type="entry name" value="GST_N_Beta"/>
    <property type="match status" value="1"/>
</dbReference>
<comment type="caution">
    <text evidence="3">The sequence shown here is derived from an EMBL/GenBank/DDBJ whole genome shotgun (WGS) entry which is preliminary data.</text>
</comment>
<dbReference type="RefSeq" id="WP_075191234.1">
    <property type="nucleotide sequence ID" value="NZ_RBIM01000008.1"/>
</dbReference>
<dbReference type="InterPro" id="IPR004046">
    <property type="entry name" value="GST_C"/>
</dbReference>
<dbReference type="AlphaFoldDB" id="A0A495D190"/>
<dbReference type="SFLD" id="SFLDS00019">
    <property type="entry name" value="Glutathione_Transferase_(cytos"/>
    <property type="match status" value="1"/>
</dbReference>
<dbReference type="Gene3D" id="3.40.30.10">
    <property type="entry name" value="Glutaredoxin"/>
    <property type="match status" value="1"/>
</dbReference>
<dbReference type="SFLD" id="SFLDG00358">
    <property type="entry name" value="Main_(cytGST)"/>
    <property type="match status" value="1"/>
</dbReference>
<dbReference type="EMBL" id="RBIM01000008">
    <property type="protein sequence ID" value="RKQ94201.1"/>
    <property type="molecule type" value="Genomic_DNA"/>
</dbReference>
<dbReference type="Pfam" id="PF13409">
    <property type="entry name" value="GST_N_2"/>
    <property type="match status" value="1"/>
</dbReference>
<dbReference type="InterPro" id="IPR036249">
    <property type="entry name" value="Thioredoxin-like_sf"/>
</dbReference>
<name>A0A495D190_9PROT</name>
<dbReference type="InterPro" id="IPR004045">
    <property type="entry name" value="Glutathione_S-Trfase_N"/>
</dbReference>
<dbReference type="InterPro" id="IPR010987">
    <property type="entry name" value="Glutathione-S-Trfase_C-like"/>
</dbReference>
<accession>A0A495D190</accession>
<protein>
    <submittedName>
        <fullName evidence="3">Glutathione S-transferase</fullName>
    </submittedName>
</protein>
<dbReference type="PROSITE" id="PS50404">
    <property type="entry name" value="GST_NTER"/>
    <property type="match status" value="1"/>
</dbReference>
<dbReference type="PROSITE" id="PS50405">
    <property type="entry name" value="GST_CTER"/>
    <property type="match status" value="1"/>
</dbReference>
<dbReference type="SFLD" id="SFLDG01150">
    <property type="entry name" value="Main.1:_Beta-like"/>
    <property type="match status" value="1"/>
</dbReference>
<dbReference type="PANTHER" id="PTHR44051:SF8">
    <property type="entry name" value="GLUTATHIONE S-TRANSFERASE GSTA"/>
    <property type="match status" value="1"/>
</dbReference>
<sequence>MKLYFSPGACSLSPHIALREAGVPVELERVDLASGKIVASGARFRDVNPKGYVPALDIGEALPLTEGAAIVQHIADSHPEAGLAPAAGTPARARVNEWLTFLSSELHKSFGPLFSPDTSDEAKQAAITKVKSRLDMIEATLADGRDYLTGADFSIADAYLFTLANWTGPTKIGLADQPRLAAYQARVAARPAVQAALKAEGLLEAA</sequence>
<dbReference type="InterPro" id="IPR036282">
    <property type="entry name" value="Glutathione-S-Trfase_C_sf"/>
</dbReference>
<dbReference type="PANTHER" id="PTHR44051">
    <property type="entry name" value="GLUTATHIONE S-TRANSFERASE-RELATED"/>
    <property type="match status" value="1"/>
</dbReference>
<dbReference type="CDD" id="cd03188">
    <property type="entry name" value="GST_C_Beta"/>
    <property type="match status" value="1"/>
</dbReference>
<organism evidence="3 4">
    <name type="scientific">Maricaulis maris</name>
    <dbReference type="NCBI Taxonomy" id="74318"/>
    <lineage>
        <taxon>Bacteria</taxon>
        <taxon>Pseudomonadati</taxon>
        <taxon>Pseudomonadota</taxon>
        <taxon>Alphaproteobacteria</taxon>
        <taxon>Maricaulales</taxon>
        <taxon>Maricaulaceae</taxon>
        <taxon>Maricaulis</taxon>
    </lineage>
</organism>
<dbReference type="SUPFAM" id="SSF47616">
    <property type="entry name" value="GST C-terminal domain-like"/>
    <property type="match status" value="1"/>
</dbReference>
<dbReference type="Pfam" id="PF00043">
    <property type="entry name" value="GST_C"/>
    <property type="match status" value="1"/>
</dbReference>
<feature type="domain" description="GST N-terminal" evidence="1">
    <location>
        <begin position="1"/>
        <end position="82"/>
    </location>
</feature>
<dbReference type="GO" id="GO:0016740">
    <property type="term" value="F:transferase activity"/>
    <property type="evidence" value="ECO:0007669"/>
    <property type="project" value="UniProtKB-KW"/>
</dbReference>
<reference evidence="3 4" key="1">
    <citation type="submission" date="2018-10" db="EMBL/GenBank/DDBJ databases">
        <title>Genomic Encyclopedia of Type Strains, Phase IV (KMG-IV): sequencing the most valuable type-strain genomes for metagenomic binning, comparative biology and taxonomic classification.</title>
        <authorList>
            <person name="Goeker M."/>
        </authorList>
    </citation>
    <scope>NUCLEOTIDE SEQUENCE [LARGE SCALE GENOMIC DNA]</scope>
    <source>
        <strain evidence="3 4">DSM 4734</strain>
    </source>
</reference>
<dbReference type="OrthoDB" id="5740960at2"/>
<keyword evidence="3" id="KW-0808">Transferase</keyword>
<dbReference type="NCBIfam" id="NF007831">
    <property type="entry name" value="PRK10542.1"/>
    <property type="match status" value="1"/>
</dbReference>
<dbReference type="SUPFAM" id="SSF52833">
    <property type="entry name" value="Thioredoxin-like"/>
    <property type="match status" value="1"/>
</dbReference>
<feature type="domain" description="GST C-terminal" evidence="2">
    <location>
        <begin position="88"/>
        <end position="206"/>
    </location>
</feature>
<gene>
    <name evidence="3" type="ORF">C7435_3174</name>
</gene>
<dbReference type="Gene3D" id="1.20.1050.10">
    <property type="match status" value="1"/>
</dbReference>
<dbReference type="Proteomes" id="UP000273675">
    <property type="component" value="Unassembled WGS sequence"/>
</dbReference>
<evidence type="ECO:0000313" key="4">
    <source>
        <dbReference type="Proteomes" id="UP000273675"/>
    </source>
</evidence>
<evidence type="ECO:0000259" key="2">
    <source>
        <dbReference type="PROSITE" id="PS50405"/>
    </source>
</evidence>
<proteinExistence type="predicted"/>
<dbReference type="InterPro" id="IPR040079">
    <property type="entry name" value="Glutathione_S-Trfase"/>
</dbReference>